<protein>
    <recommendedName>
        <fullName evidence="4">DUF2304 domain-containing protein</fullName>
    </recommendedName>
</protein>
<dbReference type="EMBL" id="FNGX01000005">
    <property type="protein sequence ID" value="SDL76608.1"/>
    <property type="molecule type" value="Genomic_DNA"/>
</dbReference>
<evidence type="ECO:0000313" key="2">
    <source>
        <dbReference type="EMBL" id="SDL76608.1"/>
    </source>
</evidence>
<sequence length="111" mass="12683">MTQTASLFISIVIILFVVYSFHLIKKDKLSIRYSLSWYILSVILLIAVWFPNLLVILAKILGIYSPINLVFFVGFCLSLWILFSLTRIVSIQSSKIKSLAQQIALSEKKDD</sequence>
<keyword evidence="1" id="KW-0472">Membrane</keyword>
<name>A0A1G9MQR9_STREI</name>
<evidence type="ECO:0000313" key="3">
    <source>
        <dbReference type="Proteomes" id="UP000183162"/>
    </source>
</evidence>
<reference evidence="2 3" key="1">
    <citation type="submission" date="2016-10" db="EMBL/GenBank/DDBJ databases">
        <authorList>
            <person name="de Groot N.N."/>
        </authorList>
    </citation>
    <scope>NUCLEOTIDE SEQUENCE [LARGE SCALE GENOMIC DNA]</scope>
    <source>
        <strain evidence="2 3">Sb09</strain>
    </source>
</reference>
<feature type="transmembrane region" description="Helical" evidence="1">
    <location>
        <begin position="67"/>
        <end position="89"/>
    </location>
</feature>
<feature type="transmembrane region" description="Helical" evidence="1">
    <location>
        <begin position="36"/>
        <end position="61"/>
    </location>
</feature>
<keyword evidence="1" id="KW-1133">Transmembrane helix</keyword>
<gene>
    <name evidence="2" type="ORF">SAMN05216400_1549</name>
</gene>
<accession>A0A1G9MQR9</accession>
<feature type="transmembrane region" description="Helical" evidence="1">
    <location>
        <begin position="6"/>
        <end position="24"/>
    </location>
</feature>
<organism evidence="2 3">
    <name type="scientific">Streptococcus equinus</name>
    <name type="common">Streptococcus bovis</name>
    <dbReference type="NCBI Taxonomy" id="1335"/>
    <lineage>
        <taxon>Bacteria</taxon>
        <taxon>Bacillati</taxon>
        <taxon>Bacillota</taxon>
        <taxon>Bacilli</taxon>
        <taxon>Lactobacillales</taxon>
        <taxon>Streptococcaceae</taxon>
        <taxon>Streptococcus</taxon>
    </lineage>
</organism>
<dbReference type="RefSeq" id="WP_074567117.1">
    <property type="nucleotide sequence ID" value="NZ_FNGX01000005.1"/>
</dbReference>
<evidence type="ECO:0008006" key="4">
    <source>
        <dbReference type="Google" id="ProtNLM"/>
    </source>
</evidence>
<dbReference type="AlphaFoldDB" id="A0A1G9MQR9"/>
<keyword evidence="1" id="KW-0812">Transmembrane</keyword>
<dbReference type="InterPro" id="IPR019277">
    <property type="entry name" value="DUF2304"/>
</dbReference>
<dbReference type="OrthoDB" id="2876319at2"/>
<dbReference type="Proteomes" id="UP000183162">
    <property type="component" value="Unassembled WGS sequence"/>
</dbReference>
<dbReference type="Pfam" id="PF10066">
    <property type="entry name" value="DUF2304"/>
    <property type="match status" value="1"/>
</dbReference>
<proteinExistence type="predicted"/>
<evidence type="ECO:0000256" key="1">
    <source>
        <dbReference type="SAM" id="Phobius"/>
    </source>
</evidence>